<evidence type="ECO:0000313" key="2">
    <source>
        <dbReference type="EMBL" id="TKA51401.1"/>
    </source>
</evidence>
<feature type="compositionally biased region" description="Basic and acidic residues" evidence="1">
    <location>
        <begin position="533"/>
        <end position="545"/>
    </location>
</feature>
<dbReference type="OrthoDB" id="421993at2759"/>
<feature type="compositionally biased region" description="Basic residues" evidence="1">
    <location>
        <begin position="122"/>
        <end position="131"/>
    </location>
</feature>
<feature type="region of interest" description="Disordered" evidence="1">
    <location>
        <begin position="267"/>
        <end position="297"/>
    </location>
</feature>
<gene>
    <name evidence="2" type="ORF">B0A55_13442</name>
</gene>
<accession>A0A4U0VPK3</accession>
<feature type="compositionally biased region" description="Basic and acidic residues" evidence="1">
    <location>
        <begin position="91"/>
        <end position="108"/>
    </location>
</feature>
<protein>
    <submittedName>
        <fullName evidence="2">Uncharacterized protein</fullName>
    </submittedName>
</protein>
<evidence type="ECO:0000313" key="3">
    <source>
        <dbReference type="Proteomes" id="UP000309340"/>
    </source>
</evidence>
<name>A0A4U0VPK3_9PEZI</name>
<dbReference type="AlphaFoldDB" id="A0A4U0VPK3"/>
<organism evidence="2 3">
    <name type="scientific">Friedmanniomyces simplex</name>
    <dbReference type="NCBI Taxonomy" id="329884"/>
    <lineage>
        <taxon>Eukaryota</taxon>
        <taxon>Fungi</taxon>
        <taxon>Dikarya</taxon>
        <taxon>Ascomycota</taxon>
        <taxon>Pezizomycotina</taxon>
        <taxon>Dothideomycetes</taxon>
        <taxon>Dothideomycetidae</taxon>
        <taxon>Mycosphaerellales</taxon>
        <taxon>Teratosphaeriaceae</taxon>
        <taxon>Friedmanniomyces</taxon>
    </lineage>
</organism>
<feature type="region of interest" description="Disordered" evidence="1">
    <location>
        <begin position="521"/>
        <end position="564"/>
    </location>
</feature>
<feature type="compositionally biased region" description="Polar residues" evidence="1">
    <location>
        <begin position="288"/>
        <end position="297"/>
    </location>
</feature>
<proteinExistence type="predicted"/>
<dbReference type="Proteomes" id="UP000309340">
    <property type="component" value="Unassembled WGS sequence"/>
</dbReference>
<reference evidence="2 3" key="1">
    <citation type="submission" date="2017-03" db="EMBL/GenBank/DDBJ databases">
        <title>Genomes of endolithic fungi from Antarctica.</title>
        <authorList>
            <person name="Coleine C."/>
            <person name="Masonjones S."/>
            <person name="Stajich J.E."/>
        </authorList>
    </citation>
    <scope>NUCLEOTIDE SEQUENCE [LARGE SCALE GENOMIC DNA]</scope>
    <source>
        <strain evidence="2 3">CCFEE 5184</strain>
    </source>
</reference>
<feature type="region of interest" description="Disordered" evidence="1">
    <location>
        <begin position="481"/>
        <end position="504"/>
    </location>
</feature>
<feature type="compositionally biased region" description="Polar residues" evidence="1">
    <location>
        <begin position="483"/>
        <end position="493"/>
    </location>
</feature>
<feature type="compositionally biased region" description="Basic and acidic residues" evidence="1">
    <location>
        <begin position="64"/>
        <end position="81"/>
    </location>
</feature>
<dbReference type="EMBL" id="NAJQ01001894">
    <property type="protein sequence ID" value="TKA51401.1"/>
    <property type="molecule type" value="Genomic_DNA"/>
</dbReference>
<keyword evidence="3" id="KW-1185">Reference proteome</keyword>
<feature type="compositionally biased region" description="Pro residues" evidence="1">
    <location>
        <begin position="1"/>
        <end position="12"/>
    </location>
</feature>
<comment type="caution">
    <text evidence="2">The sequence shown here is derived from an EMBL/GenBank/DDBJ whole genome shotgun (WGS) entry which is preliminary data.</text>
</comment>
<feature type="region of interest" description="Disordered" evidence="1">
    <location>
        <begin position="63"/>
        <end position="170"/>
    </location>
</feature>
<feature type="region of interest" description="Disordered" evidence="1">
    <location>
        <begin position="1"/>
        <end position="42"/>
    </location>
</feature>
<sequence length="651" mass="70313">MAPLLESPPTPPESSDSESLSPARDALQHNLETNLTPNKKKSWLNIGGTIRKSALSIKGAIDYVRGEQSKPQDEDLKRLPSEESTSLDSTTAEHSETPKRPRMTERRSTFTPKHAVASLRQHLPRHSKRGSTHSIFKDKDTTNEAGAEGPERFSTDSHDDKEAATHTRRTSIADSIVGSVRGFGLKVSLKKAAMPGEVQLPQRRSPERSAAAAVPLPSSPINIPNAPPALSLNLGPAGFISPAFGGSPGAGREEELMYLTAVRNITSGKPESRGRPLPAELEARDSEACSSSRQKPTQSNMFHLKLHDLDFDPVVCPTRRDGLSTPMPGTNVALELDGGCESPPFFERNVELAEHSPARSDLGLRQVRSIDAMAQSRAHVGPTISSNDSTDALANAAVIAHAADEAESRAVMANVATSDAAEATLAVIEKLDTTAKTTAMAIDDELLKTEMSYTHTSPADHSPKSEPTPAPLFIPMEPHSGSRRNLTSASAVNTCPPDMAPLSRQTTPRLIDVDHGDIERWQQTTQEPSQADRYAKQQEGRRDSVVEVGAVADRGPPSPNSSVNLPYRFKAATGTSELSINASKTPPAQLTCRMIEPSPSPYVQSTEHEQVLPASNQYNDTDSVLTDYAEFKTQHIFRNDDEMAVPSCHSD</sequence>
<feature type="compositionally biased region" description="Basic and acidic residues" evidence="1">
    <location>
        <begin position="149"/>
        <end position="165"/>
    </location>
</feature>
<feature type="compositionally biased region" description="Low complexity" evidence="1">
    <location>
        <begin position="13"/>
        <end position="22"/>
    </location>
</feature>
<evidence type="ECO:0000256" key="1">
    <source>
        <dbReference type="SAM" id="MobiDB-lite"/>
    </source>
</evidence>